<gene>
    <name evidence="2" type="ORF">A673_03939</name>
</gene>
<feature type="transmembrane region" description="Helical" evidence="1">
    <location>
        <begin position="7"/>
        <end position="28"/>
    </location>
</feature>
<dbReference type="AlphaFoldDB" id="A0A656IFE9"/>
<evidence type="ECO:0000256" key="1">
    <source>
        <dbReference type="SAM" id="Phobius"/>
    </source>
</evidence>
<dbReference type="EMBL" id="ATFT01000088">
    <property type="protein sequence ID" value="EPI65590.1"/>
    <property type="molecule type" value="Genomic_DNA"/>
</dbReference>
<sequence length="53" mass="6145">MNMINKISMLIFIIGSIIAIIWILYATLSKRGMFRDNLKKIIKIICDLFWGIG</sequence>
<keyword evidence="1" id="KW-1133">Transmembrane helix</keyword>
<reference evidence="2 3" key="1">
    <citation type="submission" date="2013-04" db="EMBL/GenBank/DDBJ databases">
        <authorList>
            <person name="McClelland M."/>
            <person name="Porwollik S."/>
            <person name="Desai P."/>
            <person name="Cheng P."/>
            <person name="Wollam A."/>
            <person name="Pepin K."/>
            <person name="Palsikar V.B."/>
            <person name="Fulton L."/>
            <person name="Fulton R."/>
            <person name="Delehaunty K."/>
            <person name="Fronick C."/>
            <person name="Godfrey J."/>
            <person name="Waligorski J."/>
            <person name="Appelbaum E."/>
            <person name="Tomlinson C."/>
            <person name="Warren W."/>
            <person name="Sodergren E."/>
            <person name="Weinstock G."/>
            <person name="Wilson R.K."/>
        </authorList>
    </citation>
    <scope>NUCLEOTIDE SEQUENCE [LARGE SCALE GENOMIC DNA]</scope>
    <source>
        <strain evidence="2 3">2009K0958</strain>
    </source>
</reference>
<keyword evidence="1" id="KW-0472">Membrane</keyword>
<protein>
    <submittedName>
        <fullName evidence="2">Uncharacterized protein</fullName>
    </submittedName>
</protein>
<evidence type="ECO:0000313" key="2">
    <source>
        <dbReference type="EMBL" id="EPI65590.1"/>
    </source>
</evidence>
<accession>A0A656IFE9</accession>
<evidence type="ECO:0000313" key="3">
    <source>
        <dbReference type="Proteomes" id="UP000014535"/>
    </source>
</evidence>
<comment type="caution">
    <text evidence="2">The sequence shown here is derived from an EMBL/GenBank/DDBJ whole genome shotgun (WGS) entry which is preliminary data.</text>
</comment>
<keyword evidence="1" id="KW-0812">Transmembrane</keyword>
<dbReference type="Proteomes" id="UP000014535">
    <property type="component" value="Unassembled WGS sequence"/>
</dbReference>
<organism evidence="2 3">
    <name type="scientific">Salmonella enteritidis (strain 2009K0958)</name>
    <dbReference type="NCBI Taxonomy" id="1192586"/>
    <lineage>
        <taxon>Bacteria</taxon>
        <taxon>Pseudomonadati</taxon>
        <taxon>Pseudomonadota</taxon>
        <taxon>Gammaproteobacteria</taxon>
        <taxon>Enterobacterales</taxon>
        <taxon>Enterobacteriaceae</taxon>
        <taxon>Salmonella</taxon>
    </lineage>
</organism>
<proteinExistence type="predicted"/>
<name>A0A656IFE9_SALE2</name>